<dbReference type="Pfam" id="PF08448">
    <property type="entry name" value="PAS_4"/>
    <property type="match status" value="1"/>
</dbReference>
<dbReference type="Proteomes" id="UP000189670">
    <property type="component" value="Unassembled WGS sequence"/>
</dbReference>
<name>A0A1V1PBS1_9BACT</name>
<dbReference type="InterPro" id="IPR004089">
    <property type="entry name" value="MCPsignal_dom"/>
</dbReference>
<feature type="transmembrane region" description="Helical" evidence="6">
    <location>
        <begin position="425"/>
        <end position="445"/>
    </location>
</feature>
<dbReference type="InterPro" id="IPR032255">
    <property type="entry name" value="HBM"/>
</dbReference>
<feature type="region of interest" description="Disordered" evidence="5">
    <location>
        <begin position="1053"/>
        <end position="1096"/>
    </location>
</feature>
<dbReference type="PROSITE" id="PS50112">
    <property type="entry name" value="PAS"/>
    <property type="match status" value="1"/>
</dbReference>
<comment type="subcellular location">
    <subcellularLocation>
        <location evidence="1">Membrane</location>
    </subcellularLocation>
</comment>
<keyword evidence="6" id="KW-1133">Transmembrane helix</keyword>
<evidence type="ECO:0000313" key="11">
    <source>
        <dbReference type="EMBL" id="ETR72250.1"/>
    </source>
</evidence>
<dbReference type="InterPro" id="IPR035965">
    <property type="entry name" value="PAS-like_dom_sf"/>
</dbReference>
<evidence type="ECO:0000259" key="7">
    <source>
        <dbReference type="PROSITE" id="PS50111"/>
    </source>
</evidence>
<keyword evidence="6" id="KW-0812">Transmembrane</keyword>
<dbReference type="Pfam" id="PF18947">
    <property type="entry name" value="HAMP_2"/>
    <property type="match status" value="2"/>
</dbReference>
<dbReference type="Pfam" id="PF00672">
    <property type="entry name" value="HAMP"/>
    <property type="match status" value="1"/>
</dbReference>
<dbReference type="GO" id="GO:0006935">
    <property type="term" value="P:chemotaxis"/>
    <property type="evidence" value="ECO:0007669"/>
    <property type="project" value="UniProtKB-KW"/>
</dbReference>
<protein>
    <submittedName>
        <fullName evidence="11">Methyl-accepting chemotaxis sensory transducer</fullName>
    </submittedName>
</protein>
<feature type="transmembrane region" description="Helical" evidence="6">
    <location>
        <begin position="12"/>
        <end position="32"/>
    </location>
</feature>
<feature type="domain" description="Methyl-accepting transducer" evidence="7">
    <location>
        <begin position="798"/>
        <end position="1027"/>
    </location>
</feature>
<dbReference type="SUPFAM" id="SSF55785">
    <property type="entry name" value="PYP-like sensor domain (PAS domain)"/>
    <property type="match status" value="1"/>
</dbReference>
<feature type="domain" description="PAS" evidence="8">
    <location>
        <begin position="491"/>
        <end position="536"/>
    </location>
</feature>
<evidence type="ECO:0000256" key="5">
    <source>
        <dbReference type="SAM" id="MobiDB-lite"/>
    </source>
</evidence>
<dbReference type="Gene3D" id="6.10.340.10">
    <property type="match status" value="1"/>
</dbReference>
<dbReference type="FunFam" id="1.10.287.950:FF:000001">
    <property type="entry name" value="Methyl-accepting chemotaxis sensory transducer"/>
    <property type="match status" value="1"/>
</dbReference>
<comment type="similarity">
    <text evidence="3">Belongs to the methyl-accepting chemotaxis (MCP) protein family.</text>
</comment>
<proteinExistence type="inferred from homology"/>
<feature type="domain" description="HAMP" evidence="9">
    <location>
        <begin position="741"/>
        <end position="793"/>
    </location>
</feature>
<dbReference type="CDD" id="cd11386">
    <property type="entry name" value="MCP_signal"/>
    <property type="match status" value="1"/>
</dbReference>
<organism evidence="11 12">
    <name type="scientific">Candidatus Magnetoglobus multicellularis str. Araruama</name>
    <dbReference type="NCBI Taxonomy" id="890399"/>
    <lineage>
        <taxon>Bacteria</taxon>
        <taxon>Pseudomonadati</taxon>
        <taxon>Thermodesulfobacteriota</taxon>
        <taxon>Desulfobacteria</taxon>
        <taxon>Desulfobacterales</taxon>
        <taxon>Desulfobacteraceae</taxon>
        <taxon>Candidatus Magnetoglobus</taxon>
    </lineage>
</organism>
<dbReference type="PROSITE" id="PS50111">
    <property type="entry name" value="CHEMOTAXIS_TRANSDUC_2"/>
    <property type="match status" value="1"/>
</dbReference>
<evidence type="ECO:0000256" key="1">
    <source>
        <dbReference type="ARBA" id="ARBA00004370"/>
    </source>
</evidence>
<dbReference type="EMBL" id="ATBP01000167">
    <property type="protein sequence ID" value="ETR72250.1"/>
    <property type="molecule type" value="Genomic_DNA"/>
</dbReference>
<evidence type="ECO:0000256" key="3">
    <source>
        <dbReference type="ARBA" id="ARBA00029447"/>
    </source>
</evidence>
<dbReference type="PROSITE" id="PS51753">
    <property type="entry name" value="HBM"/>
    <property type="match status" value="1"/>
</dbReference>
<feature type="domain" description="HBM" evidence="10">
    <location>
        <begin position="171"/>
        <end position="419"/>
    </location>
</feature>
<dbReference type="SMART" id="SM00091">
    <property type="entry name" value="PAS"/>
    <property type="match status" value="1"/>
</dbReference>
<evidence type="ECO:0000256" key="2">
    <source>
        <dbReference type="ARBA" id="ARBA00022500"/>
    </source>
</evidence>
<dbReference type="Pfam" id="PF16591">
    <property type="entry name" value="HBM"/>
    <property type="match status" value="1"/>
</dbReference>
<evidence type="ECO:0000256" key="6">
    <source>
        <dbReference type="SAM" id="Phobius"/>
    </source>
</evidence>
<comment type="caution">
    <text evidence="11">The sequence shown here is derived from an EMBL/GenBank/DDBJ whole genome shotgun (WGS) entry which is preliminary data.</text>
</comment>
<dbReference type="CDD" id="cd06225">
    <property type="entry name" value="HAMP"/>
    <property type="match status" value="1"/>
</dbReference>
<dbReference type="SMART" id="SM00304">
    <property type="entry name" value="HAMP"/>
    <property type="match status" value="3"/>
</dbReference>
<feature type="domain" description="HAMP" evidence="9">
    <location>
        <begin position="446"/>
        <end position="497"/>
    </location>
</feature>
<evidence type="ECO:0000259" key="10">
    <source>
        <dbReference type="PROSITE" id="PS51753"/>
    </source>
</evidence>
<dbReference type="GO" id="GO:0016020">
    <property type="term" value="C:membrane"/>
    <property type="evidence" value="ECO:0007669"/>
    <property type="project" value="UniProtKB-SubCell"/>
</dbReference>
<gene>
    <name evidence="11" type="ORF">OMM_01862</name>
</gene>
<dbReference type="Gene3D" id="3.30.450.20">
    <property type="entry name" value="PAS domain"/>
    <property type="match status" value="1"/>
</dbReference>
<dbReference type="SMART" id="SM00283">
    <property type="entry name" value="MA"/>
    <property type="match status" value="1"/>
</dbReference>
<dbReference type="PANTHER" id="PTHR43531:SF11">
    <property type="entry name" value="METHYL-ACCEPTING CHEMOTAXIS PROTEIN 3"/>
    <property type="match status" value="1"/>
</dbReference>
<dbReference type="AlphaFoldDB" id="A0A1V1PBS1"/>
<keyword evidence="6" id="KW-0472">Membrane</keyword>
<keyword evidence="2" id="KW-0145">Chemotaxis</keyword>
<dbReference type="InterPro" id="IPR000014">
    <property type="entry name" value="PAS"/>
</dbReference>
<accession>A0A1V1PBS1</accession>
<dbReference type="SMART" id="SM01358">
    <property type="entry name" value="HBM"/>
    <property type="match status" value="1"/>
</dbReference>
<dbReference type="CDD" id="cd00130">
    <property type="entry name" value="PAS"/>
    <property type="match status" value="1"/>
</dbReference>
<dbReference type="Gene3D" id="1.20.120.1530">
    <property type="match status" value="1"/>
</dbReference>
<dbReference type="GO" id="GO:0007165">
    <property type="term" value="P:signal transduction"/>
    <property type="evidence" value="ECO:0007669"/>
    <property type="project" value="UniProtKB-KW"/>
</dbReference>
<dbReference type="Pfam" id="PF00015">
    <property type="entry name" value="MCPsignal"/>
    <property type="match status" value="1"/>
</dbReference>
<feature type="domain" description="HAMP" evidence="9">
    <location>
        <begin position="650"/>
        <end position="702"/>
    </location>
</feature>
<dbReference type="Gene3D" id="1.20.1440.210">
    <property type="match status" value="1"/>
</dbReference>
<evidence type="ECO:0000256" key="4">
    <source>
        <dbReference type="PROSITE-ProRule" id="PRU00284"/>
    </source>
</evidence>
<dbReference type="Gene3D" id="1.10.287.950">
    <property type="entry name" value="Methyl-accepting chemotaxis protein"/>
    <property type="match status" value="1"/>
</dbReference>
<dbReference type="InterPro" id="IPR003660">
    <property type="entry name" value="HAMP_dom"/>
</dbReference>
<dbReference type="PROSITE" id="PS50885">
    <property type="entry name" value="HAMP"/>
    <property type="match status" value="3"/>
</dbReference>
<reference evidence="12" key="1">
    <citation type="submission" date="2012-11" db="EMBL/GenBank/DDBJ databases">
        <authorList>
            <person name="Lucero-Rivera Y.E."/>
            <person name="Tovar-Ramirez D."/>
        </authorList>
    </citation>
    <scope>NUCLEOTIDE SEQUENCE [LARGE SCALE GENOMIC DNA]</scope>
    <source>
        <strain evidence="12">Araruama</strain>
    </source>
</reference>
<dbReference type="PANTHER" id="PTHR43531">
    <property type="entry name" value="PROTEIN ICFG"/>
    <property type="match status" value="1"/>
</dbReference>
<evidence type="ECO:0000313" key="12">
    <source>
        <dbReference type="Proteomes" id="UP000189670"/>
    </source>
</evidence>
<dbReference type="SUPFAM" id="SSF58104">
    <property type="entry name" value="Methyl-accepting chemotaxis protein (MCP) signaling domain"/>
    <property type="match status" value="1"/>
</dbReference>
<evidence type="ECO:0000259" key="8">
    <source>
        <dbReference type="PROSITE" id="PS50112"/>
    </source>
</evidence>
<sequence length="1096" mass="121963">MITFFKNMKIAAKIFFGFIVVLVLLSIVAWVGHNGLAKLTNRNQNLEGTYALNQFVQQCRQAEKNYIISQDPKYIQTMNTLNTNLIQQANETKKRFKRQVDIDQMKEITDSADIYHQAFNQYVSLSEQQTALIETMRDKGRLALKQCESIREIQKSELSQIKSQNTALIADRLAKADDANRLVKYFLEAKGYRLVMMEGNTSVLSKWQDLNRQLLTLAADLKNRFESPTSIQQANQVIIQYKNYENTVLNYLKTGNQADKNRIAQAASATLKAINTIRQTQKTSLTKAQTDFINRLDDIISKADDANRLIKLFLTIRQNEKNFIMTQEQQFYRDVQKKEEQLLELSKDLKSRFKNKENIDQINAIISAIEHYYESFETLAKMITQQADALNQMVKTARNALQITNEVKTGQNDQMKAEMANARQATMLFTVLAIALGLFFSWFIARSIGQPITKIVSFIGRVRGGEVITLDIDSTDEIGEMSQGLNHMVAETQKLVNNLENLPTPIMEIDREYNIQYMNKAGRDIVNLPMNDIVGKKCYSFFKTGHCQTSDCSCHKAMNADQIFTADTIADPTGLDIPIRYTGAPVKDMDGKIVGAIEFILDVGGERTINRAIIDMINGINDGDFSKRGDASQFSGNYAELVDNVNNIVDAFVTPLKRIQKYVGMISRGEIPEPITEAARGDFEELNNNLNQCISAVNALVHDATELVQASLKGQLDTRADVSRHQGDFAQVVKGINDTLDAILMPIKEAQNVLEKMSHGELKRFITGDYKGDHAMIKTAINNTLSALNDILNQVGDVSENVAASASELTSASHSLSEGAQEQAASVEEITASVHETDQQIKQNADNANMANQLVSETNQAATTGQTEMQQLSKAMEEIFDASQNISKIIKVIDEIAFQTNILALNAAVEAARAGQHGKGFAVVAQEVRNLAGRSAQAAKETAEMIEGSNKKVNEGVEFAGRTEEALTKIVENVLKVKDLVAEIATASKEQTHAMGQINEGMSQINTAVQNISSQSEETASAATELTSQSEDLKGQLAKFQLLEKERYATRQAQMKTMPVESQPKNIVAKSKTYSKQQAPKDILPLDTDERGFGEF</sequence>
<evidence type="ECO:0000259" key="9">
    <source>
        <dbReference type="PROSITE" id="PS50885"/>
    </source>
</evidence>
<keyword evidence="4" id="KW-0807">Transducer</keyword>
<dbReference type="InterPro" id="IPR051310">
    <property type="entry name" value="MCP_chemotaxis"/>
</dbReference>
<dbReference type="InterPro" id="IPR013656">
    <property type="entry name" value="PAS_4"/>
</dbReference>